<dbReference type="KEGG" id="crq:GCK72_003514"/>
<dbReference type="GeneID" id="78773640"/>
<sequence length="256" mass="28255">MIVMNGTPVNTTGTFRKMMLWEDCISECYFDDDCLCGYFKWGNITIMKEFSFLVAFKVDKLHNSSTAIPSISTEWSNGTHIFQKAISSESATWNLVNLITKCPVNSTIYIRTSKIVCVGIRIFEDLEPGNYTRAQALCKGNGGYSITGPNLASTALAPLTPIATNKNSLWVDGYCNATGEYTFDDDSHEGSGGYQFFDGEPNDGATAALMLYKSNQLGDVGFDSTTSSGYAFRGAYCRLNDVLVDEIEAILKFRYE</sequence>
<dbReference type="AlphaFoldDB" id="A0A6A5HYB7"/>
<feature type="domain" description="PAN-3" evidence="1">
    <location>
        <begin position="1"/>
        <end position="42"/>
    </location>
</feature>
<dbReference type="Pfam" id="PF08277">
    <property type="entry name" value="PAN_3"/>
    <property type="match status" value="1"/>
</dbReference>
<proteinExistence type="predicted"/>
<dbReference type="RefSeq" id="XP_053592743.1">
    <property type="nucleotide sequence ID" value="XM_053724098.1"/>
</dbReference>
<dbReference type="PANTHER" id="PTHR47629:SF6">
    <property type="entry name" value="CW DOMAIN-CONTAINING PROTEIN-RELATED"/>
    <property type="match status" value="1"/>
</dbReference>
<gene>
    <name evidence="2" type="ORF">GCK72_003514</name>
</gene>
<dbReference type="PANTHER" id="PTHR47629">
    <property type="entry name" value="C-TYPE LECTIN-RELATED"/>
    <property type="match status" value="1"/>
</dbReference>
<dbReference type="CTD" id="78773640"/>
<evidence type="ECO:0000313" key="2">
    <source>
        <dbReference type="EMBL" id="KAF1771687.1"/>
    </source>
</evidence>
<accession>A0A6A5HYB7</accession>
<comment type="caution">
    <text evidence="2">The sequence shown here is derived from an EMBL/GenBank/DDBJ whole genome shotgun (WGS) entry which is preliminary data.</text>
</comment>
<protein>
    <recommendedName>
        <fullName evidence="1">PAN-3 domain-containing protein</fullName>
    </recommendedName>
</protein>
<dbReference type="Proteomes" id="UP000483820">
    <property type="component" value="Chromosome I"/>
</dbReference>
<dbReference type="InterPro" id="IPR006583">
    <property type="entry name" value="PAN-3_domain"/>
</dbReference>
<name>A0A6A5HYB7_CAERE</name>
<dbReference type="EMBL" id="WUAV01000001">
    <property type="protein sequence ID" value="KAF1771687.1"/>
    <property type="molecule type" value="Genomic_DNA"/>
</dbReference>
<evidence type="ECO:0000313" key="3">
    <source>
        <dbReference type="Proteomes" id="UP000483820"/>
    </source>
</evidence>
<organism evidence="2 3">
    <name type="scientific">Caenorhabditis remanei</name>
    <name type="common">Caenorhabditis vulgaris</name>
    <dbReference type="NCBI Taxonomy" id="31234"/>
    <lineage>
        <taxon>Eukaryota</taxon>
        <taxon>Metazoa</taxon>
        <taxon>Ecdysozoa</taxon>
        <taxon>Nematoda</taxon>
        <taxon>Chromadorea</taxon>
        <taxon>Rhabditida</taxon>
        <taxon>Rhabditina</taxon>
        <taxon>Rhabditomorpha</taxon>
        <taxon>Rhabditoidea</taxon>
        <taxon>Rhabditidae</taxon>
        <taxon>Peloderinae</taxon>
        <taxon>Caenorhabditis</taxon>
    </lineage>
</organism>
<evidence type="ECO:0000259" key="1">
    <source>
        <dbReference type="Pfam" id="PF08277"/>
    </source>
</evidence>
<reference evidence="2 3" key="1">
    <citation type="submission" date="2019-12" db="EMBL/GenBank/DDBJ databases">
        <title>Chromosome-level assembly of the Caenorhabditis remanei genome.</title>
        <authorList>
            <person name="Teterina A.A."/>
            <person name="Willis J.H."/>
            <person name="Phillips P.C."/>
        </authorList>
    </citation>
    <scope>NUCLEOTIDE SEQUENCE [LARGE SCALE GENOMIC DNA]</scope>
    <source>
        <strain evidence="2 3">PX506</strain>
        <tissue evidence="2">Whole organism</tissue>
    </source>
</reference>